<proteinExistence type="predicted"/>
<evidence type="ECO:0000313" key="1">
    <source>
        <dbReference type="EMBL" id="MBB5490434.1"/>
    </source>
</evidence>
<gene>
    <name evidence="1" type="ORF">HNR07_001571</name>
</gene>
<comment type="caution">
    <text evidence="1">The sequence shown here is derived from an EMBL/GenBank/DDBJ whole genome shotgun (WGS) entry which is preliminary data.</text>
</comment>
<dbReference type="AlphaFoldDB" id="A0A840W382"/>
<reference evidence="1 2" key="1">
    <citation type="submission" date="2020-08" db="EMBL/GenBank/DDBJ databases">
        <title>Sequencing the genomes of 1000 actinobacteria strains.</title>
        <authorList>
            <person name="Klenk H.-P."/>
        </authorList>
    </citation>
    <scope>NUCLEOTIDE SEQUENCE [LARGE SCALE GENOMIC DNA]</scope>
    <source>
        <strain evidence="1 2">DSM 44598</strain>
    </source>
</reference>
<organism evidence="1 2">
    <name type="scientific">Nocardiopsis metallicus</name>
    <dbReference type="NCBI Taxonomy" id="179819"/>
    <lineage>
        <taxon>Bacteria</taxon>
        <taxon>Bacillati</taxon>
        <taxon>Actinomycetota</taxon>
        <taxon>Actinomycetes</taxon>
        <taxon>Streptosporangiales</taxon>
        <taxon>Nocardiopsidaceae</taxon>
        <taxon>Nocardiopsis</taxon>
    </lineage>
</organism>
<dbReference type="Proteomes" id="UP000579647">
    <property type="component" value="Unassembled WGS sequence"/>
</dbReference>
<dbReference type="EMBL" id="JACHDO010000001">
    <property type="protein sequence ID" value="MBB5490434.1"/>
    <property type="molecule type" value="Genomic_DNA"/>
</dbReference>
<evidence type="ECO:0000313" key="2">
    <source>
        <dbReference type="Proteomes" id="UP000579647"/>
    </source>
</evidence>
<accession>A0A840W382</accession>
<protein>
    <submittedName>
        <fullName evidence="1">Uncharacterized protein</fullName>
    </submittedName>
</protein>
<name>A0A840W382_9ACTN</name>
<keyword evidence="2" id="KW-1185">Reference proteome</keyword>
<sequence length="34" mass="3746">MNDYDGFAEDYAAPSESGIQNAYYERPAMLSLVG</sequence>